<proteinExistence type="inferred from homology"/>
<dbReference type="Proteomes" id="UP001209878">
    <property type="component" value="Unassembled WGS sequence"/>
</dbReference>
<name>A0AAD9PCV3_RIDPI</name>
<protein>
    <recommendedName>
        <fullName evidence="3">Probable U3 small nucleolar RNA-associated protein 11</fullName>
    </recommendedName>
</protein>
<evidence type="ECO:0000256" key="3">
    <source>
        <dbReference type="ARBA" id="ARBA00020121"/>
    </source>
</evidence>
<gene>
    <name evidence="7" type="ORF">NP493_29g05003</name>
</gene>
<evidence type="ECO:0000256" key="6">
    <source>
        <dbReference type="SAM" id="Phobius"/>
    </source>
</evidence>
<accession>A0AAD9PCV3</accession>
<evidence type="ECO:0000256" key="4">
    <source>
        <dbReference type="ARBA" id="ARBA00022552"/>
    </source>
</evidence>
<comment type="subcellular location">
    <subcellularLocation>
        <location evidence="1">Nucleus</location>
        <location evidence="1">Nucleolus</location>
    </subcellularLocation>
</comment>
<keyword evidence="6" id="KW-1133">Transmembrane helix</keyword>
<keyword evidence="6" id="KW-0812">Transmembrane</keyword>
<dbReference type="AlphaFoldDB" id="A0AAD9PCV3"/>
<organism evidence="7 8">
    <name type="scientific">Ridgeia piscesae</name>
    <name type="common">Tubeworm</name>
    <dbReference type="NCBI Taxonomy" id="27915"/>
    <lineage>
        <taxon>Eukaryota</taxon>
        <taxon>Metazoa</taxon>
        <taxon>Spiralia</taxon>
        <taxon>Lophotrochozoa</taxon>
        <taxon>Annelida</taxon>
        <taxon>Polychaeta</taxon>
        <taxon>Sedentaria</taxon>
        <taxon>Canalipalpata</taxon>
        <taxon>Sabellida</taxon>
        <taxon>Siboglinidae</taxon>
        <taxon>Ridgeia</taxon>
    </lineage>
</organism>
<dbReference type="PANTHER" id="PTHR12838">
    <property type="entry name" value="U3 SMALL NUCLEOLAR RNA-ASSOCIATED PROTEIN 11"/>
    <property type="match status" value="1"/>
</dbReference>
<evidence type="ECO:0000256" key="1">
    <source>
        <dbReference type="ARBA" id="ARBA00004604"/>
    </source>
</evidence>
<dbReference type="InterPro" id="IPR007144">
    <property type="entry name" value="SSU_processome_Utp11"/>
</dbReference>
<dbReference type="GO" id="GO:0006364">
    <property type="term" value="P:rRNA processing"/>
    <property type="evidence" value="ECO:0007669"/>
    <property type="project" value="UniProtKB-KW"/>
</dbReference>
<evidence type="ECO:0000256" key="2">
    <source>
        <dbReference type="ARBA" id="ARBA00008105"/>
    </source>
</evidence>
<evidence type="ECO:0000313" key="7">
    <source>
        <dbReference type="EMBL" id="KAK2192494.1"/>
    </source>
</evidence>
<keyword evidence="4" id="KW-0698">rRNA processing</keyword>
<dbReference type="Pfam" id="PF03998">
    <property type="entry name" value="Utp11"/>
    <property type="match status" value="1"/>
</dbReference>
<evidence type="ECO:0000313" key="8">
    <source>
        <dbReference type="Proteomes" id="UP001209878"/>
    </source>
</evidence>
<comment type="caution">
    <text evidence="7">The sequence shown here is derived from an EMBL/GenBank/DDBJ whole genome shotgun (WGS) entry which is preliminary data.</text>
</comment>
<dbReference type="PANTHER" id="PTHR12838:SF0">
    <property type="entry name" value="U3 SMALL NUCLEOLAR RNA-ASSOCIATED PROTEIN 11-RELATED"/>
    <property type="match status" value="1"/>
</dbReference>
<feature type="transmembrane region" description="Helical" evidence="6">
    <location>
        <begin position="71"/>
        <end position="95"/>
    </location>
</feature>
<reference evidence="7" key="1">
    <citation type="journal article" date="2023" name="Mol. Biol. Evol.">
        <title>Third-Generation Sequencing Reveals the Adaptive Role of the Epigenome in Three Deep-Sea Polychaetes.</title>
        <authorList>
            <person name="Perez M."/>
            <person name="Aroh O."/>
            <person name="Sun Y."/>
            <person name="Lan Y."/>
            <person name="Juniper S.K."/>
            <person name="Young C.R."/>
            <person name="Angers B."/>
            <person name="Qian P.Y."/>
        </authorList>
    </citation>
    <scope>NUCLEOTIDE SEQUENCE</scope>
    <source>
        <strain evidence="7">R07B-5</strain>
    </source>
</reference>
<evidence type="ECO:0000256" key="5">
    <source>
        <dbReference type="ARBA" id="ARBA00023242"/>
    </source>
</evidence>
<keyword evidence="8" id="KW-1185">Reference proteome</keyword>
<sequence length="130" mass="15066">MGQSVQCPSLSRLLQPQARAHLGLLPKKKDYQERAKQFHKKERTLKVLKRKALDKNPDEFYFKMVRTRLKAFWMTLVHGWQCFGIVAASVPLMLIENHWRKCILSVVCCGCGISQQQPLVFSLKLWTHGS</sequence>
<keyword evidence="6" id="KW-0472">Membrane</keyword>
<comment type="similarity">
    <text evidence="2">Belongs to the UTP11 family.</text>
</comment>
<dbReference type="EMBL" id="JAODUO010000029">
    <property type="protein sequence ID" value="KAK2192494.1"/>
    <property type="molecule type" value="Genomic_DNA"/>
</dbReference>
<keyword evidence="5" id="KW-0539">Nucleus</keyword>
<dbReference type="GO" id="GO:0032040">
    <property type="term" value="C:small-subunit processome"/>
    <property type="evidence" value="ECO:0007669"/>
    <property type="project" value="InterPro"/>
</dbReference>